<keyword evidence="2" id="KW-1185">Reference proteome</keyword>
<organism evidence="1 2">
    <name type="scientific">Roseovarius gaetbuli</name>
    <dbReference type="NCBI Taxonomy" id="1356575"/>
    <lineage>
        <taxon>Bacteria</taxon>
        <taxon>Pseudomonadati</taxon>
        <taxon>Pseudomonadota</taxon>
        <taxon>Alphaproteobacteria</taxon>
        <taxon>Rhodobacterales</taxon>
        <taxon>Roseobacteraceae</taxon>
        <taxon>Roseovarius</taxon>
    </lineage>
</organism>
<dbReference type="EMBL" id="FWFJ01000016">
    <property type="protein sequence ID" value="SLN46059.1"/>
    <property type="molecule type" value="Genomic_DNA"/>
</dbReference>
<reference evidence="2" key="1">
    <citation type="submission" date="2017-03" db="EMBL/GenBank/DDBJ databases">
        <authorList>
            <person name="Rodrigo-Torres L."/>
            <person name="Arahal R.D."/>
            <person name="Lucena T."/>
        </authorList>
    </citation>
    <scope>NUCLEOTIDE SEQUENCE [LARGE SCALE GENOMIC DNA]</scope>
    <source>
        <strain evidence="2">CECT 8370</strain>
    </source>
</reference>
<proteinExistence type="predicted"/>
<evidence type="ECO:0000313" key="1">
    <source>
        <dbReference type="EMBL" id="SLN46059.1"/>
    </source>
</evidence>
<dbReference type="RefSeq" id="WP_170925217.1">
    <property type="nucleotide sequence ID" value="NZ_FWFJ01000016.1"/>
</dbReference>
<dbReference type="Proteomes" id="UP000194012">
    <property type="component" value="Unassembled WGS sequence"/>
</dbReference>
<dbReference type="AlphaFoldDB" id="A0A1X6ZB26"/>
<evidence type="ECO:0000313" key="2">
    <source>
        <dbReference type="Proteomes" id="UP000194012"/>
    </source>
</evidence>
<gene>
    <name evidence="1" type="ORF">ROG8370_01995</name>
</gene>
<sequence>MQILNLEEFAGTGKPGADRIQITGENPALTMWLKVHCAQLITGDVTDRKVVTDFAQHLALGATDVATCGFQVVINDVTN</sequence>
<protein>
    <submittedName>
        <fullName evidence="1">Uncharacterized protein</fullName>
    </submittedName>
</protein>
<name>A0A1X6ZB26_9RHOB</name>
<accession>A0A1X6ZB26</accession>